<comment type="caution">
    <text evidence="1">The sequence shown here is derived from an EMBL/GenBank/DDBJ whole genome shotgun (WGS) entry which is preliminary data.</text>
</comment>
<reference evidence="1" key="1">
    <citation type="journal article" date="2023" name="Mol. Phylogenet. Evol.">
        <title>Genome-scale phylogeny and comparative genomics of the fungal order Sordariales.</title>
        <authorList>
            <person name="Hensen N."/>
            <person name="Bonometti L."/>
            <person name="Westerberg I."/>
            <person name="Brannstrom I.O."/>
            <person name="Guillou S."/>
            <person name="Cros-Aarteil S."/>
            <person name="Calhoun S."/>
            <person name="Haridas S."/>
            <person name="Kuo A."/>
            <person name="Mondo S."/>
            <person name="Pangilinan J."/>
            <person name="Riley R."/>
            <person name="LaButti K."/>
            <person name="Andreopoulos B."/>
            <person name="Lipzen A."/>
            <person name="Chen C."/>
            <person name="Yan M."/>
            <person name="Daum C."/>
            <person name="Ng V."/>
            <person name="Clum A."/>
            <person name="Steindorff A."/>
            <person name="Ohm R.A."/>
            <person name="Martin F."/>
            <person name="Silar P."/>
            <person name="Natvig D.O."/>
            <person name="Lalanne C."/>
            <person name="Gautier V."/>
            <person name="Ament-Velasquez S.L."/>
            <person name="Kruys A."/>
            <person name="Hutchinson M.I."/>
            <person name="Powell A.J."/>
            <person name="Barry K."/>
            <person name="Miller A.N."/>
            <person name="Grigoriev I.V."/>
            <person name="Debuchy R."/>
            <person name="Gladieux P."/>
            <person name="Hiltunen Thoren M."/>
            <person name="Johannesson H."/>
        </authorList>
    </citation>
    <scope>NUCLEOTIDE SEQUENCE</scope>
    <source>
        <strain evidence="1">PSN293</strain>
    </source>
</reference>
<dbReference type="Proteomes" id="UP001301769">
    <property type="component" value="Unassembled WGS sequence"/>
</dbReference>
<dbReference type="EMBL" id="MU858049">
    <property type="protein sequence ID" value="KAK4219126.1"/>
    <property type="molecule type" value="Genomic_DNA"/>
</dbReference>
<organism evidence="1 2">
    <name type="scientific">Rhypophila decipiens</name>
    <dbReference type="NCBI Taxonomy" id="261697"/>
    <lineage>
        <taxon>Eukaryota</taxon>
        <taxon>Fungi</taxon>
        <taxon>Dikarya</taxon>
        <taxon>Ascomycota</taxon>
        <taxon>Pezizomycotina</taxon>
        <taxon>Sordariomycetes</taxon>
        <taxon>Sordariomycetidae</taxon>
        <taxon>Sordariales</taxon>
        <taxon>Naviculisporaceae</taxon>
        <taxon>Rhypophila</taxon>
    </lineage>
</organism>
<accession>A0AAN7BAX7</accession>
<gene>
    <name evidence="1" type="ORF">QBC37DRAFT_394886</name>
</gene>
<name>A0AAN7BAX7_9PEZI</name>
<proteinExistence type="predicted"/>
<sequence>MQNEVTNLVRMDLRPPATPNSVSELWRYLNRPFNEWIEIRQASGRNCAHGNLSGGFLTCLNVTSEHEVYVSLFRSTVVVCCPMWGGSQNPHRWWMSDSHDFVSTPDWFTFRWWDGTRPVVEGAATGDHRQKRSCTHVVHISSHGDPVLGMAGMFVPRTGPNGVKMARSEHADPILGSGDPGRRHSPAPIFGQHEAAIDLFWVSGVQACTKSRRQNGNAKKLLPGVDDSADLKRPKWLHCRFTPSLGSRFNNQAVSFGNSVLGVSTAITVSHR</sequence>
<protein>
    <submittedName>
        <fullName evidence="1">Uncharacterized protein</fullName>
    </submittedName>
</protein>
<dbReference type="AlphaFoldDB" id="A0AAN7BAX7"/>
<reference evidence="1" key="2">
    <citation type="submission" date="2023-05" db="EMBL/GenBank/DDBJ databases">
        <authorList>
            <consortium name="Lawrence Berkeley National Laboratory"/>
            <person name="Steindorff A."/>
            <person name="Hensen N."/>
            <person name="Bonometti L."/>
            <person name="Westerberg I."/>
            <person name="Brannstrom I.O."/>
            <person name="Guillou S."/>
            <person name="Cros-Aarteil S."/>
            <person name="Calhoun S."/>
            <person name="Haridas S."/>
            <person name="Kuo A."/>
            <person name="Mondo S."/>
            <person name="Pangilinan J."/>
            <person name="Riley R."/>
            <person name="Labutti K."/>
            <person name="Andreopoulos B."/>
            <person name="Lipzen A."/>
            <person name="Chen C."/>
            <person name="Yanf M."/>
            <person name="Daum C."/>
            <person name="Ng V."/>
            <person name="Clum A."/>
            <person name="Ohm R."/>
            <person name="Martin F."/>
            <person name="Silar P."/>
            <person name="Natvig D."/>
            <person name="Lalanne C."/>
            <person name="Gautier V."/>
            <person name="Ament-Velasquez S.L."/>
            <person name="Kruys A."/>
            <person name="Hutchinson M.I."/>
            <person name="Powell A.J."/>
            <person name="Barry K."/>
            <person name="Miller A.N."/>
            <person name="Grigoriev I.V."/>
            <person name="Debuchy R."/>
            <person name="Gladieux P."/>
            <person name="Thoren M.H."/>
            <person name="Johannesson H."/>
        </authorList>
    </citation>
    <scope>NUCLEOTIDE SEQUENCE</scope>
    <source>
        <strain evidence="1">PSN293</strain>
    </source>
</reference>
<evidence type="ECO:0000313" key="2">
    <source>
        <dbReference type="Proteomes" id="UP001301769"/>
    </source>
</evidence>
<evidence type="ECO:0000313" key="1">
    <source>
        <dbReference type="EMBL" id="KAK4219126.1"/>
    </source>
</evidence>
<keyword evidence="2" id="KW-1185">Reference proteome</keyword>